<gene>
    <name evidence="4" type="ORF">FHL02_11450</name>
</gene>
<name>A0A5P0ZKV7_9LACO</name>
<reference evidence="4 5" key="1">
    <citation type="journal article" date="2019" name="Syst. Appl. Microbiol.">
        <title>Polyphasic characterization of two novel Lactobacillus spp. isolated from blown salami packages: Description of Lactobacillus halodurans sp. nov. and Lactobacillus salsicarnum sp. nov.</title>
        <authorList>
            <person name="Schuster J.A."/>
            <person name="Klingl A."/>
            <person name="Vogel R.F."/>
            <person name="Ehrmann M.A."/>
        </authorList>
    </citation>
    <scope>NUCLEOTIDE SEQUENCE [LARGE SCALE GENOMIC DNA]</scope>
    <source>
        <strain evidence="4 5">TMW 1.2118</strain>
    </source>
</reference>
<evidence type="ECO:0000259" key="3">
    <source>
        <dbReference type="Pfam" id="PF17118"/>
    </source>
</evidence>
<dbReference type="EMBL" id="VDFM01000026">
    <property type="protein sequence ID" value="MQS53615.1"/>
    <property type="molecule type" value="Genomic_DNA"/>
</dbReference>
<dbReference type="Pfam" id="PF11611">
    <property type="entry name" value="DUF4352"/>
    <property type="match status" value="1"/>
</dbReference>
<comment type="caution">
    <text evidence="4">The sequence shown here is derived from an EMBL/GenBank/DDBJ whole genome shotgun (WGS) entry which is preliminary data.</text>
</comment>
<dbReference type="InterPro" id="IPR031343">
    <property type="entry name" value="DUF5105"/>
</dbReference>
<sequence>MKRKGLSIFAVLALVFVFFVSGCSSSNKGSSSNDGVSVKVLSKQVMVRDDLTAKKGKKVLAFKVKVKNEADKKLIFGASDFKLKDSAGNSKSTAIVDFSYHAKENIKDIDVGNMSKGESKTGYVFFDAKPGAKYDLVFKPVLGDKNSTKDVTVEQQINTAGIKDESTKAQKAGEAYVQAVFFDNNTSNYKKYVANDLKKDRTAYDNHAAEQFLNIGGYSMDLSDKESADVMRIYKSVNKKKSDIKTDLVAMNGKTAVLQISGKTVKADSVFEKYHDKYSDEGDINLGTLLDQYTDLMDKQSTKSFMEADLIMKKDGSKWRIVNKGNDYELVGNIFNGDIL</sequence>
<dbReference type="PROSITE" id="PS51257">
    <property type="entry name" value="PROKAR_LIPOPROTEIN"/>
    <property type="match status" value="1"/>
</dbReference>
<protein>
    <submittedName>
        <fullName evidence="4">DUF5105 domain-containing protein</fullName>
    </submittedName>
</protein>
<feature type="domain" description="DUF5105" evidence="3">
    <location>
        <begin position="163"/>
        <end position="324"/>
    </location>
</feature>
<dbReference type="InterPro" id="IPR029051">
    <property type="entry name" value="DUF4352"/>
</dbReference>
<feature type="domain" description="DUF4352" evidence="2">
    <location>
        <begin position="35"/>
        <end position="145"/>
    </location>
</feature>
<evidence type="ECO:0000256" key="1">
    <source>
        <dbReference type="ARBA" id="ARBA00022729"/>
    </source>
</evidence>
<dbReference type="Proteomes" id="UP000380386">
    <property type="component" value="Unassembled WGS sequence"/>
</dbReference>
<dbReference type="InterPro" id="IPR029050">
    <property type="entry name" value="Immunoprotect_excell_Ig-like"/>
</dbReference>
<accession>A0A5P0ZKV7</accession>
<dbReference type="AlphaFoldDB" id="A0A5P0ZKV7"/>
<dbReference type="Gene3D" id="2.60.40.1240">
    <property type="match status" value="1"/>
</dbReference>
<evidence type="ECO:0000259" key="2">
    <source>
        <dbReference type="Pfam" id="PF11611"/>
    </source>
</evidence>
<dbReference type="Pfam" id="PF17118">
    <property type="entry name" value="DUF5105"/>
    <property type="match status" value="1"/>
</dbReference>
<organism evidence="4 5">
    <name type="scientific">Companilactobacillus mishanensis</name>
    <dbReference type="NCBI Taxonomy" id="2486008"/>
    <lineage>
        <taxon>Bacteria</taxon>
        <taxon>Bacillati</taxon>
        <taxon>Bacillota</taxon>
        <taxon>Bacilli</taxon>
        <taxon>Lactobacillales</taxon>
        <taxon>Lactobacillaceae</taxon>
        <taxon>Companilactobacillus</taxon>
    </lineage>
</organism>
<dbReference type="RefSeq" id="WP_153384046.1">
    <property type="nucleotide sequence ID" value="NZ_VDFM01000026.1"/>
</dbReference>
<keyword evidence="1" id="KW-0732">Signal</keyword>
<evidence type="ECO:0000313" key="5">
    <source>
        <dbReference type="Proteomes" id="UP000380386"/>
    </source>
</evidence>
<evidence type="ECO:0000313" key="4">
    <source>
        <dbReference type="EMBL" id="MQS53615.1"/>
    </source>
</evidence>
<proteinExistence type="predicted"/>
<dbReference type="OrthoDB" id="2148879at2"/>